<sequence length="226" mass="26755">MSYTIENGIPFRTTDPIDSSDLEREVHPLLQKRRVRYTSAEREELGQLGPLESLPRCLLPQDTRRPVWQPPVFYYGWELNEEKILEFAKENGMEVRAQEMWLKSEVTEDIPPEDITPHERHPEDWVYVRYFNRNRTIIKVFIAYMQELDIRGRGIGWPIRVALSPKGTTRVFAFYSNYTTDGAPKSRYLDMLSWVMDEFGMGGELKWWLSSSDCDWRSPDSRWPDL</sequence>
<proteinExistence type="predicted"/>
<keyword evidence="2" id="KW-1185">Reference proteome</keyword>
<evidence type="ECO:0000313" key="1">
    <source>
        <dbReference type="EMBL" id="KAJ3542395.1"/>
    </source>
</evidence>
<accession>A0ACC1SLX1</accession>
<organism evidence="1 2">
    <name type="scientific">Phlebia brevispora</name>
    <dbReference type="NCBI Taxonomy" id="194682"/>
    <lineage>
        <taxon>Eukaryota</taxon>
        <taxon>Fungi</taxon>
        <taxon>Dikarya</taxon>
        <taxon>Basidiomycota</taxon>
        <taxon>Agaricomycotina</taxon>
        <taxon>Agaricomycetes</taxon>
        <taxon>Polyporales</taxon>
        <taxon>Meruliaceae</taxon>
        <taxon>Phlebia</taxon>
    </lineage>
</organism>
<evidence type="ECO:0000313" key="2">
    <source>
        <dbReference type="Proteomes" id="UP001148662"/>
    </source>
</evidence>
<dbReference type="Proteomes" id="UP001148662">
    <property type="component" value="Unassembled WGS sequence"/>
</dbReference>
<gene>
    <name evidence="1" type="ORF">NM688_g5974</name>
</gene>
<protein>
    <submittedName>
        <fullName evidence="1">Uncharacterized protein</fullName>
    </submittedName>
</protein>
<dbReference type="EMBL" id="JANHOG010001165">
    <property type="protein sequence ID" value="KAJ3542395.1"/>
    <property type="molecule type" value="Genomic_DNA"/>
</dbReference>
<comment type="caution">
    <text evidence="1">The sequence shown here is derived from an EMBL/GenBank/DDBJ whole genome shotgun (WGS) entry which is preliminary data.</text>
</comment>
<reference evidence="1" key="1">
    <citation type="submission" date="2022-07" db="EMBL/GenBank/DDBJ databases">
        <title>Genome Sequence of Phlebia brevispora.</title>
        <authorList>
            <person name="Buettner E."/>
        </authorList>
    </citation>
    <scope>NUCLEOTIDE SEQUENCE</scope>
    <source>
        <strain evidence="1">MPL23</strain>
    </source>
</reference>
<name>A0ACC1SLX1_9APHY</name>